<dbReference type="Gene3D" id="3.30.565.10">
    <property type="entry name" value="Histidine kinase-like ATPase, C-terminal domain"/>
    <property type="match status" value="1"/>
</dbReference>
<keyword evidence="4" id="KW-0808">Transferase</keyword>
<dbReference type="PROSITE" id="PS50109">
    <property type="entry name" value="HIS_KIN"/>
    <property type="match status" value="1"/>
</dbReference>
<evidence type="ECO:0000259" key="9">
    <source>
        <dbReference type="PROSITE" id="PS50109"/>
    </source>
</evidence>
<dbReference type="InterPro" id="IPR003594">
    <property type="entry name" value="HATPase_dom"/>
</dbReference>
<evidence type="ECO:0000256" key="7">
    <source>
        <dbReference type="ARBA" id="ARBA00022840"/>
    </source>
</evidence>
<dbReference type="Gene3D" id="1.10.287.130">
    <property type="match status" value="1"/>
</dbReference>
<evidence type="ECO:0000256" key="6">
    <source>
        <dbReference type="ARBA" id="ARBA00022777"/>
    </source>
</evidence>
<comment type="catalytic activity">
    <reaction evidence="1">
        <text>ATP + protein L-histidine = ADP + protein N-phospho-L-histidine.</text>
        <dbReference type="EC" id="2.7.13.3"/>
    </reaction>
</comment>
<evidence type="ECO:0000256" key="5">
    <source>
        <dbReference type="ARBA" id="ARBA00022741"/>
    </source>
</evidence>
<dbReference type="InterPro" id="IPR004358">
    <property type="entry name" value="Sig_transdc_His_kin-like_C"/>
</dbReference>
<dbReference type="Pfam" id="PF00512">
    <property type="entry name" value="HisKA"/>
    <property type="match status" value="1"/>
</dbReference>
<dbReference type="GO" id="GO:0005524">
    <property type="term" value="F:ATP binding"/>
    <property type="evidence" value="ECO:0007669"/>
    <property type="project" value="UniProtKB-KW"/>
</dbReference>
<dbReference type="InterPro" id="IPR036890">
    <property type="entry name" value="HATPase_C_sf"/>
</dbReference>
<dbReference type="SMART" id="SM00387">
    <property type="entry name" value="HATPase_c"/>
    <property type="match status" value="1"/>
</dbReference>
<name>A0A1Y5F9X1_9BACT</name>
<dbReference type="InterPro" id="IPR005467">
    <property type="entry name" value="His_kinase_dom"/>
</dbReference>
<dbReference type="InterPro" id="IPR036097">
    <property type="entry name" value="HisK_dim/P_sf"/>
</dbReference>
<keyword evidence="8" id="KW-0902">Two-component regulatory system</keyword>
<dbReference type="CDD" id="cd00082">
    <property type="entry name" value="HisKA"/>
    <property type="match status" value="1"/>
</dbReference>
<keyword evidence="6" id="KW-0418">Kinase</keyword>
<dbReference type="GO" id="GO:0000155">
    <property type="term" value="F:phosphorelay sensor kinase activity"/>
    <property type="evidence" value="ECO:0007669"/>
    <property type="project" value="InterPro"/>
</dbReference>
<reference evidence="11" key="1">
    <citation type="journal article" date="2017" name="Proc. Natl. Acad. Sci. U.S.A.">
        <title>Simulation of Deepwater Horizon oil plume reveals substrate specialization within a complex community of hydrocarbon-degraders.</title>
        <authorList>
            <person name="Hu P."/>
            <person name="Dubinsky E.A."/>
            <person name="Probst A.J."/>
            <person name="Wang J."/>
            <person name="Sieber C.M.K."/>
            <person name="Tom L.M."/>
            <person name="Gardinali P."/>
            <person name="Banfield J.F."/>
            <person name="Atlas R.M."/>
            <person name="Andersen G.L."/>
        </authorList>
    </citation>
    <scope>NUCLEOTIDE SEQUENCE [LARGE SCALE GENOMIC DNA]</scope>
</reference>
<evidence type="ECO:0000256" key="1">
    <source>
        <dbReference type="ARBA" id="ARBA00000085"/>
    </source>
</evidence>
<dbReference type="SUPFAM" id="SSF55874">
    <property type="entry name" value="ATPase domain of HSP90 chaperone/DNA topoisomerase II/histidine kinase"/>
    <property type="match status" value="1"/>
</dbReference>
<keyword evidence="7" id="KW-0067">ATP-binding</keyword>
<dbReference type="SUPFAM" id="SSF47384">
    <property type="entry name" value="Homodimeric domain of signal transducing histidine kinase"/>
    <property type="match status" value="1"/>
</dbReference>
<dbReference type="PRINTS" id="PR00344">
    <property type="entry name" value="BCTRLSENSOR"/>
</dbReference>
<keyword evidence="5" id="KW-0547">Nucleotide-binding</keyword>
<keyword evidence="3" id="KW-0597">Phosphoprotein</keyword>
<dbReference type="EC" id="2.7.13.3" evidence="2"/>
<gene>
    <name evidence="10" type="ORF">A9Q84_06970</name>
</gene>
<dbReference type="EMBL" id="MAAO01000005">
    <property type="protein sequence ID" value="OUR97931.1"/>
    <property type="molecule type" value="Genomic_DNA"/>
</dbReference>
<sequence>MDQELLEHLKEKGQGTLELIHTMENFLLIIGFDGKVLLTSDSLYDKTNIVKETFTNSQYYDYFFKNDATPLNLFDLLLLTEKEKSLELNINTVEGEPPIETLVISSCILKNFFQEEDYILLLLADMREQKRNQMQLMHTNKLVSLGEMATSIAHEINNPITIITGQLNMLEKSIRKIDGDTQKSLQITEKIKKNFDRITKIIKSLRSISRKDEHVPIEKIKLFDIFDSLKDLSEQKLSMSNTVFSLEGLNEKQELMGRETQLLQVLLNLVNNSLDSVQEEQIKWVKVIVAESEDQYLISILDSGKGIPFEVQVRLFEPFYTTKDIGKGTGLGLSISKGLIESHGGSLTYDSKSPNTCFKIVLPKKLDTEKVENEEV</sequence>
<dbReference type="SMART" id="SM00388">
    <property type="entry name" value="HisKA"/>
    <property type="match status" value="1"/>
</dbReference>
<protein>
    <recommendedName>
        <fullName evidence="2">histidine kinase</fullName>
        <ecNumber evidence="2">2.7.13.3</ecNumber>
    </recommendedName>
</protein>
<dbReference type="PANTHER" id="PTHR43065:SF46">
    <property type="entry name" value="C4-DICARBOXYLATE TRANSPORT SENSOR PROTEIN DCTB"/>
    <property type="match status" value="1"/>
</dbReference>
<evidence type="ECO:0000313" key="10">
    <source>
        <dbReference type="EMBL" id="OUR97931.1"/>
    </source>
</evidence>
<evidence type="ECO:0000313" key="11">
    <source>
        <dbReference type="Proteomes" id="UP000196531"/>
    </source>
</evidence>
<evidence type="ECO:0000256" key="2">
    <source>
        <dbReference type="ARBA" id="ARBA00012438"/>
    </source>
</evidence>
<dbReference type="InterPro" id="IPR003661">
    <property type="entry name" value="HisK_dim/P_dom"/>
</dbReference>
<dbReference type="AlphaFoldDB" id="A0A1Y5F9X1"/>
<organism evidence="10 11">
    <name type="scientific">Halobacteriovorax marinus</name>
    <dbReference type="NCBI Taxonomy" id="97084"/>
    <lineage>
        <taxon>Bacteria</taxon>
        <taxon>Pseudomonadati</taxon>
        <taxon>Bdellovibrionota</taxon>
        <taxon>Bacteriovoracia</taxon>
        <taxon>Bacteriovoracales</taxon>
        <taxon>Halobacteriovoraceae</taxon>
        <taxon>Halobacteriovorax</taxon>
    </lineage>
</organism>
<comment type="caution">
    <text evidence="10">The sequence shown here is derived from an EMBL/GenBank/DDBJ whole genome shotgun (WGS) entry which is preliminary data.</text>
</comment>
<feature type="domain" description="Histidine kinase" evidence="9">
    <location>
        <begin position="151"/>
        <end position="366"/>
    </location>
</feature>
<proteinExistence type="predicted"/>
<dbReference type="Pfam" id="PF02518">
    <property type="entry name" value="HATPase_c"/>
    <property type="match status" value="1"/>
</dbReference>
<evidence type="ECO:0000256" key="8">
    <source>
        <dbReference type="ARBA" id="ARBA00023012"/>
    </source>
</evidence>
<dbReference type="PANTHER" id="PTHR43065">
    <property type="entry name" value="SENSOR HISTIDINE KINASE"/>
    <property type="match status" value="1"/>
</dbReference>
<accession>A0A1Y5F9X1</accession>
<evidence type="ECO:0000256" key="4">
    <source>
        <dbReference type="ARBA" id="ARBA00022679"/>
    </source>
</evidence>
<evidence type="ECO:0000256" key="3">
    <source>
        <dbReference type="ARBA" id="ARBA00022553"/>
    </source>
</evidence>
<dbReference type="Proteomes" id="UP000196531">
    <property type="component" value="Unassembled WGS sequence"/>
</dbReference>